<proteinExistence type="predicted"/>
<dbReference type="PANTHER" id="PTHR11236">
    <property type="entry name" value="AMINOBENZOATE/ANTHRANILATE SYNTHASE"/>
    <property type="match status" value="1"/>
</dbReference>
<dbReference type="InterPro" id="IPR005801">
    <property type="entry name" value="ADC_synthase"/>
</dbReference>
<name>A0ABW2G2L6_9ACTN</name>
<sequence length="487" mass="52571">MTTLTTSSATDTLTVSVTSEPLLHRDPLTLYQDVRTVTEDCYLFESLAGPADDLRCAVVGWGRLAELRFHEDRVELDAEGPVGDALGAALDAVLGPERRLAGPGRVFDAIRAAQAVFTVRTDRPAAFAFGFLTTLGYRAAWDIEDLPSPERADDTPRQTLTLFQHTAWYDLATGTARLLTATGPLLPEPAPLPPAGPPAGHEPPPAPAPDAVHDSVTEREFLARTERCLRHIGIGDVYQIQIGHRIDVRTALAPLDAYRRLRHRSPAPYMYLLPWAGRTVVGASPELYVRLDDGVLTMRPIAGTVAAGPDGEEADASRAASLSGSAKQRAEHVMLVDLCRNDVGRVCRPGTLGVDSMMRAEPFGYVHHLVSTVSGRTEAGVDVWDVVKATFPAGTMTGAPKIRAMELIEEIEREPRGLYAGAVGLVDVRGFAVFALCIRTAVHHRGVYSIQASAGVVADSDPREEWQETNTKLSAAYWALTGEESTA</sequence>
<evidence type="ECO:0000256" key="1">
    <source>
        <dbReference type="SAM" id="MobiDB-lite"/>
    </source>
</evidence>
<comment type="caution">
    <text evidence="3">The sequence shown here is derived from an EMBL/GenBank/DDBJ whole genome shotgun (WGS) entry which is preliminary data.</text>
</comment>
<keyword evidence="4" id="KW-1185">Reference proteome</keyword>
<dbReference type="Pfam" id="PF00425">
    <property type="entry name" value="Chorismate_bind"/>
    <property type="match status" value="1"/>
</dbReference>
<dbReference type="InterPro" id="IPR015890">
    <property type="entry name" value="Chorismate_C"/>
</dbReference>
<dbReference type="Proteomes" id="UP001596435">
    <property type="component" value="Unassembled WGS sequence"/>
</dbReference>
<dbReference type="PRINTS" id="PR00095">
    <property type="entry name" value="ANTSNTHASEI"/>
</dbReference>
<dbReference type="SUPFAM" id="SSF56322">
    <property type="entry name" value="ADC synthase"/>
    <property type="match status" value="1"/>
</dbReference>
<evidence type="ECO:0000313" key="4">
    <source>
        <dbReference type="Proteomes" id="UP001596435"/>
    </source>
</evidence>
<accession>A0ABW2G2L6</accession>
<feature type="domain" description="Chorismate-utilising enzyme C-terminal" evidence="2">
    <location>
        <begin position="218"/>
        <end position="472"/>
    </location>
</feature>
<dbReference type="EMBL" id="JBHTAJ010000057">
    <property type="protein sequence ID" value="MFC7182985.1"/>
    <property type="molecule type" value="Genomic_DNA"/>
</dbReference>
<dbReference type="Gene3D" id="3.60.120.10">
    <property type="entry name" value="Anthranilate synthase"/>
    <property type="match status" value="1"/>
</dbReference>
<dbReference type="PANTHER" id="PTHR11236:SF9">
    <property type="entry name" value="ANTHRANILATE SYNTHASE COMPONENT 1"/>
    <property type="match status" value="1"/>
</dbReference>
<gene>
    <name evidence="3" type="ORF">ACFQMG_25875</name>
</gene>
<protein>
    <submittedName>
        <fullName evidence="3">Anthranilate synthase component I family protein</fullName>
    </submittedName>
</protein>
<evidence type="ECO:0000313" key="3">
    <source>
        <dbReference type="EMBL" id="MFC7182985.1"/>
    </source>
</evidence>
<evidence type="ECO:0000259" key="2">
    <source>
        <dbReference type="Pfam" id="PF00425"/>
    </source>
</evidence>
<dbReference type="InterPro" id="IPR019999">
    <property type="entry name" value="Anth_synth_I-like"/>
</dbReference>
<feature type="compositionally biased region" description="Pro residues" evidence="1">
    <location>
        <begin position="186"/>
        <end position="208"/>
    </location>
</feature>
<organism evidence="3 4">
    <name type="scientific">Kitasatospora paranensis</name>
    <dbReference type="NCBI Taxonomy" id="258053"/>
    <lineage>
        <taxon>Bacteria</taxon>
        <taxon>Bacillati</taxon>
        <taxon>Actinomycetota</taxon>
        <taxon>Actinomycetes</taxon>
        <taxon>Kitasatosporales</taxon>
        <taxon>Streptomycetaceae</taxon>
        <taxon>Kitasatospora</taxon>
    </lineage>
</organism>
<dbReference type="RefSeq" id="WP_380232143.1">
    <property type="nucleotide sequence ID" value="NZ_JBHSVH010000002.1"/>
</dbReference>
<feature type="region of interest" description="Disordered" evidence="1">
    <location>
        <begin position="182"/>
        <end position="212"/>
    </location>
</feature>
<reference evidence="4" key="1">
    <citation type="journal article" date="2019" name="Int. J. Syst. Evol. Microbiol.">
        <title>The Global Catalogue of Microorganisms (GCM) 10K type strain sequencing project: providing services to taxonomists for standard genome sequencing and annotation.</title>
        <authorList>
            <consortium name="The Broad Institute Genomics Platform"/>
            <consortium name="The Broad Institute Genome Sequencing Center for Infectious Disease"/>
            <person name="Wu L."/>
            <person name="Ma J."/>
        </authorList>
    </citation>
    <scope>NUCLEOTIDE SEQUENCE [LARGE SCALE GENOMIC DNA]</scope>
    <source>
        <strain evidence="4">CGMCC 1.12859</strain>
    </source>
</reference>